<dbReference type="GO" id="GO:0004519">
    <property type="term" value="F:endonuclease activity"/>
    <property type="evidence" value="ECO:0007669"/>
    <property type="project" value="UniProtKB-KW"/>
</dbReference>
<dbReference type="Proteomes" id="UP000198393">
    <property type="component" value="Unassembled WGS sequence"/>
</dbReference>
<dbReference type="PANTHER" id="PTHR34039:SF1">
    <property type="entry name" value="UPF0102 PROTEIN YRAN"/>
    <property type="match status" value="1"/>
</dbReference>
<dbReference type="EMBL" id="FZPD01000001">
    <property type="protein sequence ID" value="SNS46823.1"/>
    <property type="molecule type" value="Genomic_DNA"/>
</dbReference>
<organism evidence="3 4">
    <name type="scientific">Ekhidna lutea</name>
    <dbReference type="NCBI Taxonomy" id="447679"/>
    <lineage>
        <taxon>Bacteria</taxon>
        <taxon>Pseudomonadati</taxon>
        <taxon>Bacteroidota</taxon>
        <taxon>Cytophagia</taxon>
        <taxon>Cytophagales</taxon>
        <taxon>Reichenbachiellaceae</taxon>
        <taxon>Ekhidna</taxon>
    </lineage>
</organism>
<proteinExistence type="inferred from homology"/>
<accession>A0A239ES09</accession>
<dbReference type="InterPro" id="IPR011856">
    <property type="entry name" value="tRNA_endonuc-like_dom_sf"/>
</dbReference>
<evidence type="ECO:0000313" key="3">
    <source>
        <dbReference type="EMBL" id="SNS46823.1"/>
    </source>
</evidence>
<evidence type="ECO:0000313" key="4">
    <source>
        <dbReference type="Proteomes" id="UP000198393"/>
    </source>
</evidence>
<name>A0A239ES09_EKHLU</name>
<dbReference type="HAMAP" id="MF_00048">
    <property type="entry name" value="UPF0102"/>
    <property type="match status" value="1"/>
</dbReference>
<keyword evidence="3" id="KW-0540">Nuclease</keyword>
<dbReference type="NCBIfam" id="NF009150">
    <property type="entry name" value="PRK12497.1-3"/>
    <property type="match status" value="1"/>
</dbReference>
<reference evidence="3 4" key="1">
    <citation type="submission" date="2017-06" db="EMBL/GenBank/DDBJ databases">
        <authorList>
            <person name="Kim H.J."/>
            <person name="Triplett B.A."/>
        </authorList>
    </citation>
    <scope>NUCLEOTIDE SEQUENCE [LARGE SCALE GENOMIC DNA]</scope>
    <source>
        <strain evidence="3 4">DSM 19307</strain>
    </source>
</reference>
<dbReference type="InterPro" id="IPR011335">
    <property type="entry name" value="Restrct_endonuc-II-like"/>
</dbReference>
<dbReference type="SUPFAM" id="SSF52980">
    <property type="entry name" value="Restriction endonuclease-like"/>
    <property type="match status" value="1"/>
</dbReference>
<keyword evidence="3" id="KW-0255">Endonuclease</keyword>
<dbReference type="Gene3D" id="3.40.1350.10">
    <property type="match status" value="1"/>
</dbReference>
<evidence type="ECO:0000256" key="2">
    <source>
        <dbReference type="HAMAP-Rule" id="MF_00048"/>
    </source>
</evidence>
<dbReference type="AlphaFoldDB" id="A0A239ES09"/>
<gene>
    <name evidence="3" type="ORF">SAMN05421640_0273</name>
</gene>
<dbReference type="Pfam" id="PF02021">
    <property type="entry name" value="UPF0102"/>
    <property type="match status" value="1"/>
</dbReference>
<keyword evidence="4" id="KW-1185">Reference proteome</keyword>
<sequence length="120" mass="13995">MAVRPSHMDRKTKGIQGEGIAKRYYENQGCEILETNYRYLRAEIDFIALQDEELLIFVEVKNRSRRDFGEAETFVSAAQQNRIKDAAEEYIFGINWNKDIRFDIVCVDSSGKIEVFEDAF</sequence>
<protein>
    <recommendedName>
        <fullName evidence="2">UPF0102 protein SAMN05421640_0273</fullName>
    </recommendedName>
</protein>
<evidence type="ECO:0000256" key="1">
    <source>
        <dbReference type="ARBA" id="ARBA00006738"/>
    </source>
</evidence>
<comment type="similarity">
    <text evidence="1 2">Belongs to the UPF0102 family.</text>
</comment>
<dbReference type="PANTHER" id="PTHR34039">
    <property type="entry name" value="UPF0102 PROTEIN YRAN"/>
    <property type="match status" value="1"/>
</dbReference>
<dbReference type="InterPro" id="IPR003509">
    <property type="entry name" value="UPF0102_YraN-like"/>
</dbReference>
<dbReference type="GO" id="GO:0003676">
    <property type="term" value="F:nucleic acid binding"/>
    <property type="evidence" value="ECO:0007669"/>
    <property type="project" value="InterPro"/>
</dbReference>
<keyword evidence="3" id="KW-0378">Hydrolase</keyword>